<name>A0A6A6IBP9_9PLEO</name>
<evidence type="ECO:0000313" key="6">
    <source>
        <dbReference type="EMBL" id="KAF2247836.1"/>
    </source>
</evidence>
<protein>
    <recommendedName>
        <fullName evidence="5">DNA replication checkpoint mediator MRC1 domain-containing protein</fullName>
    </recommendedName>
</protein>
<feature type="compositionally biased region" description="Basic and acidic residues" evidence="4">
    <location>
        <begin position="1120"/>
        <end position="1129"/>
    </location>
</feature>
<feature type="region of interest" description="Disordered" evidence="4">
    <location>
        <begin position="766"/>
        <end position="809"/>
    </location>
</feature>
<dbReference type="GeneID" id="54578284"/>
<feature type="compositionally biased region" description="Acidic residues" evidence="4">
    <location>
        <begin position="443"/>
        <end position="478"/>
    </location>
</feature>
<feature type="region of interest" description="Disordered" evidence="4">
    <location>
        <begin position="353"/>
        <end position="389"/>
    </location>
</feature>
<feature type="compositionally biased region" description="Basic and acidic residues" evidence="4">
    <location>
        <begin position="359"/>
        <end position="389"/>
    </location>
</feature>
<dbReference type="PANTHER" id="PTHR14396:SF10">
    <property type="entry name" value="CLASPIN"/>
    <property type="match status" value="1"/>
</dbReference>
<feature type="compositionally biased region" description="Acidic residues" evidence="4">
    <location>
        <begin position="486"/>
        <end position="496"/>
    </location>
</feature>
<feature type="compositionally biased region" description="Low complexity" evidence="4">
    <location>
        <begin position="1041"/>
        <end position="1057"/>
    </location>
</feature>
<dbReference type="OrthoDB" id="2130597at2759"/>
<feature type="compositionally biased region" description="Acidic residues" evidence="4">
    <location>
        <begin position="792"/>
        <end position="802"/>
    </location>
</feature>
<keyword evidence="7" id="KW-1185">Reference proteome</keyword>
<feature type="compositionally biased region" description="Basic and acidic residues" evidence="4">
    <location>
        <begin position="12"/>
        <end position="27"/>
    </location>
</feature>
<proteinExistence type="predicted"/>
<feature type="domain" description="DNA replication checkpoint mediator MRC1" evidence="5">
    <location>
        <begin position="767"/>
        <end position="904"/>
    </location>
</feature>
<feature type="region of interest" description="Disordered" evidence="4">
    <location>
        <begin position="701"/>
        <end position="744"/>
    </location>
</feature>
<feature type="region of interest" description="Disordered" evidence="4">
    <location>
        <begin position="660"/>
        <end position="688"/>
    </location>
</feature>
<feature type="region of interest" description="Disordered" evidence="4">
    <location>
        <begin position="411"/>
        <end position="555"/>
    </location>
</feature>
<evidence type="ECO:0000256" key="3">
    <source>
        <dbReference type="ARBA" id="ARBA00023242"/>
    </source>
</evidence>
<reference evidence="6" key="1">
    <citation type="journal article" date="2020" name="Stud. Mycol.">
        <title>101 Dothideomycetes genomes: a test case for predicting lifestyles and emergence of pathogens.</title>
        <authorList>
            <person name="Haridas S."/>
            <person name="Albert R."/>
            <person name="Binder M."/>
            <person name="Bloem J."/>
            <person name="Labutti K."/>
            <person name="Salamov A."/>
            <person name="Andreopoulos B."/>
            <person name="Baker S."/>
            <person name="Barry K."/>
            <person name="Bills G."/>
            <person name="Bluhm B."/>
            <person name="Cannon C."/>
            <person name="Castanera R."/>
            <person name="Culley D."/>
            <person name="Daum C."/>
            <person name="Ezra D."/>
            <person name="Gonzalez J."/>
            <person name="Henrissat B."/>
            <person name="Kuo A."/>
            <person name="Liang C."/>
            <person name="Lipzen A."/>
            <person name="Lutzoni F."/>
            <person name="Magnuson J."/>
            <person name="Mondo S."/>
            <person name="Nolan M."/>
            <person name="Ohm R."/>
            <person name="Pangilinan J."/>
            <person name="Park H.-J."/>
            <person name="Ramirez L."/>
            <person name="Alfaro M."/>
            <person name="Sun H."/>
            <person name="Tritt A."/>
            <person name="Yoshinaga Y."/>
            <person name="Zwiers L.-H."/>
            <person name="Turgeon B."/>
            <person name="Goodwin S."/>
            <person name="Spatafora J."/>
            <person name="Crous P."/>
            <person name="Grigoriev I."/>
        </authorList>
    </citation>
    <scope>NUCLEOTIDE SEQUENCE</scope>
    <source>
        <strain evidence="6">CBS 122368</strain>
    </source>
</reference>
<feature type="region of interest" description="Disordered" evidence="4">
    <location>
        <begin position="1015"/>
        <end position="1129"/>
    </location>
</feature>
<feature type="compositionally biased region" description="Acidic residues" evidence="4">
    <location>
        <begin position="775"/>
        <end position="785"/>
    </location>
</feature>
<feature type="region of interest" description="Disordered" evidence="4">
    <location>
        <begin position="913"/>
        <end position="996"/>
    </location>
</feature>
<feature type="compositionally biased region" description="Basic and acidic residues" evidence="4">
    <location>
        <begin position="411"/>
        <end position="420"/>
    </location>
</feature>
<dbReference type="InterPro" id="IPR024146">
    <property type="entry name" value="Claspin"/>
</dbReference>
<dbReference type="Proteomes" id="UP000800094">
    <property type="component" value="Unassembled WGS sequence"/>
</dbReference>
<dbReference type="AlphaFoldDB" id="A0A6A6IBP9"/>
<feature type="region of interest" description="Disordered" evidence="4">
    <location>
        <begin position="850"/>
        <end position="870"/>
    </location>
</feature>
<feature type="compositionally biased region" description="Basic and acidic residues" evidence="4">
    <location>
        <begin position="964"/>
        <end position="975"/>
    </location>
</feature>
<evidence type="ECO:0000259" key="5">
    <source>
        <dbReference type="Pfam" id="PF09444"/>
    </source>
</evidence>
<feature type="compositionally biased region" description="Acidic residues" evidence="4">
    <location>
        <begin position="913"/>
        <end position="924"/>
    </location>
</feature>
<keyword evidence="3" id="KW-0539">Nucleus</keyword>
<dbReference type="RefSeq" id="XP_033682840.1">
    <property type="nucleotide sequence ID" value="XM_033824954.1"/>
</dbReference>
<evidence type="ECO:0000313" key="7">
    <source>
        <dbReference type="Proteomes" id="UP000800094"/>
    </source>
</evidence>
<organism evidence="6 7">
    <name type="scientific">Trematosphaeria pertusa</name>
    <dbReference type="NCBI Taxonomy" id="390896"/>
    <lineage>
        <taxon>Eukaryota</taxon>
        <taxon>Fungi</taxon>
        <taxon>Dikarya</taxon>
        <taxon>Ascomycota</taxon>
        <taxon>Pezizomycotina</taxon>
        <taxon>Dothideomycetes</taxon>
        <taxon>Pleosporomycetidae</taxon>
        <taxon>Pleosporales</taxon>
        <taxon>Massarineae</taxon>
        <taxon>Trematosphaeriaceae</taxon>
        <taxon>Trematosphaeria</taxon>
    </lineage>
</organism>
<feature type="non-terminal residue" evidence="6">
    <location>
        <position position="1162"/>
    </location>
</feature>
<feature type="region of interest" description="Disordered" evidence="4">
    <location>
        <begin position="169"/>
        <end position="263"/>
    </location>
</feature>
<dbReference type="GO" id="GO:0010997">
    <property type="term" value="F:anaphase-promoting complex binding"/>
    <property type="evidence" value="ECO:0007669"/>
    <property type="project" value="TreeGrafter"/>
</dbReference>
<comment type="subcellular location">
    <subcellularLocation>
        <location evidence="1">Nucleus</location>
    </subcellularLocation>
</comment>
<feature type="region of interest" description="Disordered" evidence="4">
    <location>
        <begin position="1"/>
        <end position="157"/>
    </location>
</feature>
<dbReference type="GO" id="GO:0033314">
    <property type="term" value="P:mitotic DNA replication checkpoint signaling"/>
    <property type="evidence" value="ECO:0007669"/>
    <property type="project" value="TreeGrafter"/>
</dbReference>
<feature type="compositionally biased region" description="Basic and acidic residues" evidence="4">
    <location>
        <begin position="239"/>
        <end position="250"/>
    </location>
</feature>
<sequence>MKKRLMAGPGKQEPEKEQAKGHEDRPRAAPTPSSEDEDEAPVRANKTCRLLSRREKTASPPSSPLVSERVKRIRTERLAKQRQERETKKRAKTTRRVSDEESESNSDGENSRRLTQQSKPTRKAGKKAMEAMVREQEKIRRGMQLTHQAKTKKRYGAKDLLARFGFNQGNDISETAGLPTPDGSSLPPSPNVEGHQTHDTPPTSPPAFEDVPEKDVADTDIETPAATTPQDQCASPRPAKIDKGKGRAPEFQHVPLNPSLAQSNTVTVQNARVKLRDPVAAAMVELSDSEDDLEVVKPRSRFPVFDRLPEKQRAEAPALLHLRRLAHLTSPRKDTSKGRKSMNNAELQLLLAQKGRQQAQKERKEKIEELRRKGIHVETEEEREQRQMEVEDMVAQFEKQRQKDLKLAKLEREEAKKNGEIGDGLVSSDDSEDEDYAASGEENAAEGEEVDENEDQAEVELSGSEEEDEEELEDETVEESNGLVDDMADEDEDEDKAENAPLEEQLRDDEDIEDEEYDAPVRKAPAKRTRNVVVDEEDESEDESPRHGSPTEVATQDDAMAAFGFGNPAPALGLTQAFAGTMANLEEARSAEEPEQDSLDFLRSLPDTQPGASFSQGMDFLVPNSQTLASQQGYSQEGPVSQINLGISQLIETSPAFSRTQLSDVPEPTQDAGFLLSRSPSGLVPPPSTVETVMLPIAESPIVERKGKLRRGRKETPIELSDVDEDHSASGSDPEVEEQPTKAKDVFTIMKKAAKKQRAIDNFNKKTSWAKDAVEEQAEESEDEYAGLGGASDEESGEEDEELAKMIDSNDIKVDERQIAAYFAEKAKKDDEKNINQLYKDIMSGNLRKRAGADAFDISDDEDEAEMRRRKKQAQFRQMTKALIADERIGKIAEDAKKAAFFKTFMDHYDDPDYDFLDAPEEMAAETSQSQSEENKEGSQDISIPDSQANEATTTTPANPLKRKSTDSQEKENRPPPHLRRTAASDAMTRKPMSFADVQHSVSELLEDPRIMVPDSQYISDSDGEEAPAPAPLTHKQPIIDRLTLSRTSTSSDSTTDASNLAFHSPSAGPHQPGFRVPSLLRRATSNFSNVSERSSSGASTPVEGGVRRGGTGRSNIHAQAREAERRAMVERVEKKRKDALRKVGKARGKRSVLSALGGGFE</sequence>
<gene>
    <name evidence="6" type="ORF">BU26DRAFT_457799</name>
</gene>
<feature type="compositionally biased region" description="Acidic residues" evidence="4">
    <location>
        <begin position="506"/>
        <end position="518"/>
    </location>
</feature>
<feature type="compositionally biased region" description="Basic and acidic residues" evidence="4">
    <location>
        <begin position="127"/>
        <end position="140"/>
    </location>
</feature>
<dbReference type="Pfam" id="PF09444">
    <property type="entry name" value="MRC1"/>
    <property type="match status" value="1"/>
</dbReference>
<keyword evidence="2" id="KW-0597">Phosphoprotein</keyword>
<evidence type="ECO:0000256" key="2">
    <source>
        <dbReference type="ARBA" id="ARBA00022553"/>
    </source>
</evidence>
<dbReference type="EMBL" id="ML987196">
    <property type="protein sequence ID" value="KAF2247836.1"/>
    <property type="molecule type" value="Genomic_DNA"/>
</dbReference>
<feature type="region of interest" description="Disordered" evidence="4">
    <location>
        <begin position="1141"/>
        <end position="1162"/>
    </location>
</feature>
<dbReference type="GO" id="GO:0007095">
    <property type="term" value="P:mitotic G2 DNA damage checkpoint signaling"/>
    <property type="evidence" value="ECO:0007669"/>
    <property type="project" value="TreeGrafter"/>
</dbReference>
<feature type="compositionally biased region" description="Low complexity" evidence="4">
    <location>
        <begin position="1086"/>
        <end position="1097"/>
    </location>
</feature>
<dbReference type="GO" id="GO:0005634">
    <property type="term" value="C:nucleus"/>
    <property type="evidence" value="ECO:0007669"/>
    <property type="project" value="UniProtKB-SubCell"/>
</dbReference>
<accession>A0A6A6IBP9</accession>
<feature type="compositionally biased region" description="Basic and acidic residues" evidence="4">
    <location>
        <begin position="68"/>
        <end position="87"/>
    </location>
</feature>
<feature type="compositionally biased region" description="Polar residues" evidence="4">
    <location>
        <begin position="940"/>
        <end position="952"/>
    </location>
</feature>
<dbReference type="PANTHER" id="PTHR14396">
    <property type="entry name" value="CLASPIN"/>
    <property type="match status" value="1"/>
</dbReference>
<feature type="compositionally biased region" description="Basic residues" evidence="4">
    <location>
        <begin position="1141"/>
        <end position="1151"/>
    </location>
</feature>
<dbReference type="InterPro" id="IPR018564">
    <property type="entry name" value="Repl_chkpnt_MRC1_dom"/>
</dbReference>
<evidence type="ECO:0000256" key="1">
    <source>
        <dbReference type="ARBA" id="ARBA00004123"/>
    </source>
</evidence>
<evidence type="ECO:0000256" key="4">
    <source>
        <dbReference type="SAM" id="MobiDB-lite"/>
    </source>
</evidence>